<sequence>MTNNSIPQPDERDRASTALALRIEGQPYRVIAEHLGYRDESGARKAVDRLLTRIEHERVDELRQIEGQRLDALMAGHWDAALAGDVDAARVVLGVIDRRAKLFGLNAPTAVAVGVGQITDREFAEQAAELIAGLRPDMARELRGAVPPVHDASRTAVPEGYDTREPVSSASVAHSAETTNEPEPWADVDDPAPVPRREAVPEPAVEPDPEPEPAPAPRPVNAPPTGGYMQRLSGNRPSTVVFNAP</sequence>
<evidence type="ECO:0000256" key="1">
    <source>
        <dbReference type="SAM" id="MobiDB-lite"/>
    </source>
</evidence>
<dbReference type="eggNOG" id="ENOG5033C6B">
    <property type="taxonomic scope" value="Bacteria"/>
</dbReference>
<gene>
    <name evidence="2" type="ordered locus">GPOL_c32270</name>
</gene>
<proteinExistence type="predicted"/>
<dbReference type="HOGENOM" id="CLU_1089147_0_0_11"/>
<name>H6MXC3_GORPV</name>
<feature type="compositionally biased region" description="Polar residues" evidence="1">
    <location>
        <begin position="232"/>
        <end position="245"/>
    </location>
</feature>
<dbReference type="Proteomes" id="UP000009154">
    <property type="component" value="Chromosome"/>
</dbReference>
<evidence type="ECO:0000313" key="2">
    <source>
        <dbReference type="EMBL" id="AFA74241.1"/>
    </source>
</evidence>
<dbReference type="KEGG" id="gpo:GPOL_c32270"/>
<accession>H6MXC3</accession>
<feature type="compositionally biased region" description="Polar residues" evidence="1">
    <location>
        <begin position="166"/>
        <end position="179"/>
    </location>
</feature>
<reference evidence="2 3" key="1">
    <citation type="journal article" date="2012" name="Appl. Environ. Microbiol.">
        <title>Involvement of two latex-clearing proteins during rubber degradation and insights into the subsequent degradation pathway revealed by the genome sequence of Gordonia polyisoprenivorans strain VH2.</title>
        <authorList>
            <person name="Hiessl S."/>
            <person name="Schuldes J."/>
            <person name="Thurmer A."/>
            <person name="Halbsguth T."/>
            <person name="Broker D."/>
            <person name="Angelov A."/>
            <person name="Liebl W."/>
            <person name="Daniel R."/>
            <person name="Steinbuchel A."/>
        </authorList>
    </citation>
    <scope>NUCLEOTIDE SEQUENCE [LARGE SCALE GENOMIC DNA]</scope>
    <source>
        <strain evidence="3">DSM 44266 / VH2</strain>
    </source>
</reference>
<feature type="compositionally biased region" description="Pro residues" evidence="1">
    <location>
        <begin position="212"/>
        <end position="222"/>
    </location>
</feature>
<feature type="region of interest" description="Disordered" evidence="1">
    <location>
        <begin position="145"/>
        <end position="245"/>
    </location>
</feature>
<keyword evidence="3" id="KW-1185">Reference proteome</keyword>
<dbReference type="GeneID" id="90162161"/>
<dbReference type="AlphaFoldDB" id="H6MXC3"/>
<dbReference type="STRING" id="1112204.GPOL_c32270"/>
<dbReference type="RefSeq" id="WP_014360701.1">
    <property type="nucleotide sequence ID" value="NC_016906.1"/>
</dbReference>
<evidence type="ECO:0000313" key="3">
    <source>
        <dbReference type="Proteomes" id="UP000009154"/>
    </source>
</evidence>
<dbReference type="EMBL" id="CP003119">
    <property type="protein sequence ID" value="AFA74241.1"/>
    <property type="molecule type" value="Genomic_DNA"/>
</dbReference>
<organism evidence="2 3">
    <name type="scientific">Gordonia polyisoprenivorans (strain DSM 44266 / VH2)</name>
    <dbReference type="NCBI Taxonomy" id="1112204"/>
    <lineage>
        <taxon>Bacteria</taxon>
        <taxon>Bacillati</taxon>
        <taxon>Actinomycetota</taxon>
        <taxon>Actinomycetes</taxon>
        <taxon>Mycobacteriales</taxon>
        <taxon>Gordoniaceae</taxon>
        <taxon>Gordonia</taxon>
    </lineage>
</organism>
<protein>
    <submittedName>
        <fullName evidence="2">Uncharacterized protein</fullName>
    </submittedName>
</protein>